<gene>
    <name evidence="5" type="ORF">B842_09815</name>
</gene>
<dbReference type="Gene3D" id="1.10.10.60">
    <property type="entry name" value="Homeodomain-like"/>
    <property type="match status" value="1"/>
</dbReference>
<proteinExistence type="predicted"/>
<dbReference type="InterPro" id="IPR050204">
    <property type="entry name" value="AraC_XylS_family_regulators"/>
</dbReference>
<reference evidence="5 6" key="1">
    <citation type="submission" date="2013-04" db="EMBL/GenBank/DDBJ databases">
        <title>Complete genome sequence of Corynebacterium humireducens DSM 45392(T), isolated from a wastewater-fed microbial fuel cell.</title>
        <authorList>
            <person name="Ruckert C."/>
            <person name="Albersmeier A."/>
            <person name="Kalinowski J."/>
        </authorList>
    </citation>
    <scope>NUCLEOTIDE SEQUENCE [LARGE SCALE GENOMIC DNA]</scope>
    <source>
        <strain evidence="6">MFC-5</strain>
    </source>
</reference>
<evidence type="ECO:0000313" key="5">
    <source>
        <dbReference type="EMBL" id="AJE33812.1"/>
    </source>
</evidence>
<dbReference type="SMART" id="SM00342">
    <property type="entry name" value="HTH_ARAC"/>
    <property type="match status" value="1"/>
</dbReference>
<accession>A0A0B5DA00</accession>
<dbReference type="OrthoDB" id="5464689at2"/>
<dbReference type="Proteomes" id="UP000031524">
    <property type="component" value="Chromosome"/>
</dbReference>
<dbReference type="InterPro" id="IPR035418">
    <property type="entry name" value="AraC-bd_2"/>
</dbReference>
<dbReference type="SUPFAM" id="SSF46689">
    <property type="entry name" value="Homeodomain-like"/>
    <property type="match status" value="2"/>
</dbReference>
<keyword evidence="2" id="KW-0238">DNA-binding</keyword>
<evidence type="ECO:0000256" key="1">
    <source>
        <dbReference type="ARBA" id="ARBA00023015"/>
    </source>
</evidence>
<keyword evidence="3" id="KW-0804">Transcription</keyword>
<name>A0A0B5DA00_9CORY</name>
<evidence type="ECO:0000313" key="6">
    <source>
        <dbReference type="Proteomes" id="UP000031524"/>
    </source>
</evidence>
<dbReference type="PANTHER" id="PTHR46796:SF12">
    <property type="entry name" value="HTH-TYPE DNA-BINDING TRANSCRIPTIONAL ACTIVATOR EUTR"/>
    <property type="match status" value="1"/>
</dbReference>
<dbReference type="InterPro" id="IPR018060">
    <property type="entry name" value="HTH_AraC"/>
</dbReference>
<organism evidence="5 6">
    <name type="scientific">Corynebacterium humireducens NBRC 106098 = DSM 45392</name>
    <dbReference type="NCBI Taxonomy" id="1223515"/>
    <lineage>
        <taxon>Bacteria</taxon>
        <taxon>Bacillati</taxon>
        <taxon>Actinomycetota</taxon>
        <taxon>Actinomycetes</taxon>
        <taxon>Mycobacteriales</taxon>
        <taxon>Corynebacteriaceae</taxon>
        <taxon>Corynebacterium</taxon>
    </lineage>
</organism>
<protein>
    <submittedName>
        <fullName evidence="5">AraC family transcriptional regulator</fullName>
    </submittedName>
</protein>
<keyword evidence="1" id="KW-0805">Transcription regulation</keyword>
<sequence>MSDCDASPTSFRELSQVTERHYFPHTVRVESQVLLGGSGLTYRGLGEVSLVRLNWGAAVSVETEHPDAFAVNIPLRGRLTVHSRHGRGQAAANQAVVCPPDTPVSFPNWGAEVSMLGVRLGADYLRNQLEMAGVAPRPAPTVIDLSTGPGQEWQEICRSVVTCSAGGLLAGHPVFRRNLAAALASGLALVLAQQGPDGSRTTPARLRRAVEAIEADPARAWTVAEIAAVAGCGVRTLQGDFREEYGVSPLEYLRGVRLAVIHEELSAADPDSGTTVTDIALTWGIAHLGRFSTAYRRRYGQTPSETLRAAPA</sequence>
<dbReference type="RefSeq" id="WP_052437880.1">
    <property type="nucleotide sequence ID" value="NZ_BCSU01000027.1"/>
</dbReference>
<dbReference type="Pfam" id="PF14525">
    <property type="entry name" value="AraC_binding_2"/>
    <property type="match status" value="1"/>
</dbReference>
<dbReference type="PROSITE" id="PS01124">
    <property type="entry name" value="HTH_ARAC_FAMILY_2"/>
    <property type="match status" value="1"/>
</dbReference>
<dbReference type="SUPFAM" id="SSF51182">
    <property type="entry name" value="RmlC-like cupins"/>
    <property type="match status" value="1"/>
</dbReference>
<evidence type="ECO:0000259" key="4">
    <source>
        <dbReference type="PROSITE" id="PS01124"/>
    </source>
</evidence>
<dbReference type="AlphaFoldDB" id="A0A0B5DA00"/>
<keyword evidence="6" id="KW-1185">Reference proteome</keyword>
<dbReference type="KEGG" id="chm:B842_09815"/>
<feature type="domain" description="HTH araC/xylS-type" evidence="4">
    <location>
        <begin position="207"/>
        <end position="309"/>
    </location>
</feature>
<dbReference type="GO" id="GO:0003700">
    <property type="term" value="F:DNA-binding transcription factor activity"/>
    <property type="evidence" value="ECO:0007669"/>
    <property type="project" value="InterPro"/>
</dbReference>
<dbReference type="PANTHER" id="PTHR46796">
    <property type="entry name" value="HTH-TYPE TRANSCRIPTIONAL ACTIVATOR RHAS-RELATED"/>
    <property type="match status" value="1"/>
</dbReference>
<dbReference type="InterPro" id="IPR011051">
    <property type="entry name" value="RmlC_Cupin_sf"/>
</dbReference>
<dbReference type="EMBL" id="CP005286">
    <property type="protein sequence ID" value="AJE33812.1"/>
    <property type="molecule type" value="Genomic_DNA"/>
</dbReference>
<dbReference type="InterPro" id="IPR009057">
    <property type="entry name" value="Homeodomain-like_sf"/>
</dbReference>
<dbReference type="Pfam" id="PF12833">
    <property type="entry name" value="HTH_18"/>
    <property type="match status" value="1"/>
</dbReference>
<dbReference type="GO" id="GO:0043565">
    <property type="term" value="F:sequence-specific DNA binding"/>
    <property type="evidence" value="ECO:0007669"/>
    <property type="project" value="InterPro"/>
</dbReference>
<dbReference type="STRING" id="1223515.B842_09815"/>
<dbReference type="HOGENOM" id="CLU_047930_0_1_11"/>
<evidence type="ECO:0000256" key="2">
    <source>
        <dbReference type="ARBA" id="ARBA00023125"/>
    </source>
</evidence>
<evidence type="ECO:0000256" key="3">
    <source>
        <dbReference type="ARBA" id="ARBA00023163"/>
    </source>
</evidence>